<evidence type="ECO:0000256" key="3">
    <source>
        <dbReference type="ARBA" id="ARBA00022884"/>
    </source>
</evidence>
<dbReference type="Pfam" id="PF03813">
    <property type="entry name" value="Nrap"/>
    <property type="match status" value="1"/>
</dbReference>
<name>A0ABP0LUC3_9DINO</name>
<evidence type="ECO:0000256" key="1">
    <source>
        <dbReference type="ARBA" id="ARBA00004604"/>
    </source>
</evidence>
<evidence type="ECO:0000259" key="7">
    <source>
        <dbReference type="Pfam" id="PF03813"/>
    </source>
</evidence>
<evidence type="ECO:0000256" key="6">
    <source>
        <dbReference type="SAM" id="MobiDB-lite"/>
    </source>
</evidence>
<feature type="domain" description="Nrap protein" evidence="8">
    <location>
        <begin position="284"/>
        <end position="412"/>
    </location>
</feature>
<evidence type="ECO:0000313" key="10">
    <source>
        <dbReference type="Proteomes" id="UP001642464"/>
    </source>
</evidence>
<dbReference type="InterPro" id="IPR005554">
    <property type="entry name" value="NOL6/Upt22"/>
</dbReference>
<dbReference type="Gene3D" id="1.10.1410.10">
    <property type="match status" value="2"/>
</dbReference>
<comment type="subcellular location">
    <subcellularLocation>
        <location evidence="1 5">Nucleus</location>
        <location evidence="1 5">Nucleolus</location>
    </subcellularLocation>
</comment>
<feature type="region of interest" description="Disordered" evidence="6">
    <location>
        <begin position="1"/>
        <end position="27"/>
    </location>
</feature>
<dbReference type="EMBL" id="CAXAMM010018147">
    <property type="protein sequence ID" value="CAK9042823.1"/>
    <property type="molecule type" value="Genomic_DNA"/>
</dbReference>
<protein>
    <submittedName>
        <fullName evidence="9">Nucleolar protein 6</fullName>
    </submittedName>
</protein>
<keyword evidence="10" id="KW-1185">Reference proteome</keyword>
<organism evidence="9 10">
    <name type="scientific">Durusdinium trenchii</name>
    <dbReference type="NCBI Taxonomy" id="1381693"/>
    <lineage>
        <taxon>Eukaryota</taxon>
        <taxon>Sar</taxon>
        <taxon>Alveolata</taxon>
        <taxon>Dinophyceae</taxon>
        <taxon>Suessiales</taxon>
        <taxon>Symbiodiniaceae</taxon>
        <taxon>Durusdinium</taxon>
    </lineage>
</organism>
<evidence type="ECO:0000256" key="4">
    <source>
        <dbReference type="ARBA" id="ARBA00023242"/>
    </source>
</evidence>
<accession>A0ABP0LUC3</accession>
<dbReference type="PANTHER" id="PTHR17972">
    <property type="entry name" value="NUCLEOLAR RNA-ASSOCIATED PROTEIN"/>
    <property type="match status" value="1"/>
</dbReference>
<feature type="compositionally biased region" description="Basic and acidic residues" evidence="6">
    <location>
        <begin position="18"/>
        <end position="27"/>
    </location>
</feature>
<evidence type="ECO:0000259" key="8">
    <source>
        <dbReference type="Pfam" id="PF17403"/>
    </source>
</evidence>
<feature type="domain" description="Nrap protein" evidence="7">
    <location>
        <begin position="142"/>
        <end position="278"/>
    </location>
</feature>
<dbReference type="InterPro" id="IPR035082">
    <property type="entry name" value="Nrap_D1"/>
</dbReference>
<comment type="similarity">
    <text evidence="2 5">Belongs to the NRAP family.</text>
</comment>
<keyword evidence="4 5" id="KW-0539">Nucleus</keyword>
<dbReference type="Pfam" id="PF17403">
    <property type="entry name" value="Nrap_D2"/>
    <property type="match status" value="1"/>
</dbReference>
<dbReference type="Proteomes" id="UP001642464">
    <property type="component" value="Unassembled WGS sequence"/>
</dbReference>
<evidence type="ECO:0000256" key="2">
    <source>
        <dbReference type="ARBA" id="ARBA00006674"/>
    </source>
</evidence>
<sequence>MVRKKRKVGDGKEDAEEKETGGKLPKLDLYRAPDAQEVLEIAHTRNLYKSNLFRLQLEELVKELTPKKAPTACETALHSLKPLLLGKIKAREIQADLAAEFPHLLFQQRSKGEQPMSFRPPKRLDVVGSFLLGTSTRECFTVDVAVEMPSEIFRSKDYLNFRYHDKRAAYVGELHRQLSLLMEGSDALAHLRCEIEAFQGDPSRPALLFRSDLARWSIRLLPTYLPDLWPARMLAVDRNAVRPATGGADGASATPHYNSCVLQDARMREHLETLHGVAERFSFLRDAIRLLKRWALACGFLSSDSATFTPLNGFMLSMLCAHAAITAGVAPAQTTAFQLLKLALSVLSTTQWESQKVIYGISGSAPFSSAESPGAAYFYDGAGVVNFFCYLGPVIDELRYEAQRALSALDQQAPESSRAC</sequence>
<gene>
    <name evidence="9" type="ORF">SCF082_LOCUS24577</name>
</gene>
<keyword evidence="3 5" id="KW-0694">RNA-binding</keyword>
<evidence type="ECO:0000313" key="9">
    <source>
        <dbReference type="EMBL" id="CAK9042823.1"/>
    </source>
</evidence>
<dbReference type="PANTHER" id="PTHR17972:SF0">
    <property type="entry name" value="NUCLEOLAR PROTEIN 6"/>
    <property type="match status" value="1"/>
</dbReference>
<reference evidence="9 10" key="1">
    <citation type="submission" date="2024-02" db="EMBL/GenBank/DDBJ databases">
        <authorList>
            <person name="Chen Y."/>
            <person name="Shah S."/>
            <person name="Dougan E. K."/>
            <person name="Thang M."/>
            <person name="Chan C."/>
        </authorList>
    </citation>
    <scope>NUCLEOTIDE SEQUENCE [LARGE SCALE GENOMIC DNA]</scope>
</reference>
<comment type="caution">
    <text evidence="9">The sequence shown here is derived from an EMBL/GenBank/DDBJ whole genome shotgun (WGS) entry which is preliminary data.</text>
</comment>
<proteinExistence type="inferred from homology"/>
<dbReference type="InterPro" id="IPR035367">
    <property type="entry name" value="Nrap_D2"/>
</dbReference>
<evidence type="ECO:0000256" key="5">
    <source>
        <dbReference type="RuleBase" id="RU364032"/>
    </source>
</evidence>